<accession>A0A4Y7PQS0</accession>
<evidence type="ECO:0000256" key="1">
    <source>
        <dbReference type="SAM" id="MobiDB-lite"/>
    </source>
</evidence>
<dbReference type="STRING" id="50990.A0A4Y7PQS0"/>
<evidence type="ECO:0008006" key="5">
    <source>
        <dbReference type="Google" id="ProtNLM"/>
    </source>
</evidence>
<keyword evidence="2" id="KW-0732">Signal</keyword>
<evidence type="ECO:0000313" key="4">
    <source>
        <dbReference type="Proteomes" id="UP000294933"/>
    </source>
</evidence>
<organism evidence="3 4">
    <name type="scientific">Rickenella mellea</name>
    <dbReference type="NCBI Taxonomy" id="50990"/>
    <lineage>
        <taxon>Eukaryota</taxon>
        <taxon>Fungi</taxon>
        <taxon>Dikarya</taxon>
        <taxon>Basidiomycota</taxon>
        <taxon>Agaricomycotina</taxon>
        <taxon>Agaricomycetes</taxon>
        <taxon>Hymenochaetales</taxon>
        <taxon>Rickenellaceae</taxon>
        <taxon>Rickenella</taxon>
    </lineage>
</organism>
<feature type="chain" id="PRO_5021346392" description="Ser-Thr-rich glycosyl-phosphatidyl-inositol-anchored membrane family-domain-containing protein" evidence="2">
    <location>
        <begin position="20"/>
        <end position="225"/>
    </location>
</feature>
<protein>
    <recommendedName>
        <fullName evidence="5">Ser-Thr-rich glycosyl-phosphatidyl-inositol-anchored membrane family-domain-containing protein</fullName>
    </recommendedName>
</protein>
<evidence type="ECO:0000256" key="2">
    <source>
        <dbReference type="SAM" id="SignalP"/>
    </source>
</evidence>
<keyword evidence="4" id="KW-1185">Reference proteome</keyword>
<name>A0A4Y7PQS0_9AGAM</name>
<feature type="region of interest" description="Disordered" evidence="1">
    <location>
        <begin position="128"/>
        <end position="202"/>
    </location>
</feature>
<dbReference type="Proteomes" id="UP000294933">
    <property type="component" value="Unassembled WGS sequence"/>
</dbReference>
<proteinExistence type="predicted"/>
<dbReference type="OrthoDB" id="2339190at2759"/>
<feature type="compositionally biased region" description="Low complexity" evidence="1">
    <location>
        <begin position="128"/>
        <end position="201"/>
    </location>
</feature>
<dbReference type="AlphaFoldDB" id="A0A4Y7PQS0"/>
<reference evidence="3 4" key="1">
    <citation type="submission" date="2018-06" db="EMBL/GenBank/DDBJ databases">
        <title>A transcriptomic atlas of mushroom development highlights an independent origin of complex multicellularity.</title>
        <authorList>
            <consortium name="DOE Joint Genome Institute"/>
            <person name="Krizsan K."/>
            <person name="Almasi E."/>
            <person name="Merenyi Z."/>
            <person name="Sahu N."/>
            <person name="Viragh M."/>
            <person name="Koszo T."/>
            <person name="Mondo S."/>
            <person name="Kiss B."/>
            <person name="Balint B."/>
            <person name="Kues U."/>
            <person name="Barry K."/>
            <person name="Hegedus J.C."/>
            <person name="Henrissat B."/>
            <person name="Johnson J."/>
            <person name="Lipzen A."/>
            <person name="Ohm R."/>
            <person name="Nagy I."/>
            <person name="Pangilinan J."/>
            <person name="Yan J."/>
            <person name="Xiong Y."/>
            <person name="Grigoriev I.V."/>
            <person name="Hibbett D.S."/>
            <person name="Nagy L.G."/>
        </authorList>
    </citation>
    <scope>NUCLEOTIDE SEQUENCE [LARGE SCALE GENOMIC DNA]</scope>
    <source>
        <strain evidence="3 4">SZMC22713</strain>
    </source>
</reference>
<gene>
    <name evidence="3" type="ORF">BD410DRAFT_776335</name>
</gene>
<dbReference type="EMBL" id="ML170225">
    <property type="protein sequence ID" value="TDL17212.1"/>
    <property type="molecule type" value="Genomic_DNA"/>
</dbReference>
<feature type="signal peptide" evidence="2">
    <location>
        <begin position="1"/>
        <end position="19"/>
    </location>
</feature>
<evidence type="ECO:0000313" key="3">
    <source>
        <dbReference type="EMBL" id="TDL17212.1"/>
    </source>
</evidence>
<dbReference type="VEuPathDB" id="FungiDB:BD410DRAFT_776335"/>
<sequence length="225" mass="23145">MYIFISCLVTLANAGPLLGRTVWDPPITSPDASTVWTVGSKETVKWDISSKPQVVSSFSGTLVLGFLDNTEGEHLMLDSPLAQGFNLTDATVDIVVPNLPARNDYIVVLMGDSGNASPKFTIANSSIENPASSSSSSLTTPTAPPSIQHTPTTAGGADTTANSLGLSASTPSASSSSSSTSTSSSSGTAAAAQTQGPTSSSLPRHICQTQYILLAPVFALFLFML</sequence>